<name>A0ABT9VI16_9BACI</name>
<evidence type="ECO:0000313" key="2">
    <source>
        <dbReference type="EMBL" id="MDQ0160564.1"/>
    </source>
</evidence>
<feature type="domain" description="Amidohydrolase 3" evidence="1">
    <location>
        <begin position="55"/>
        <end position="543"/>
    </location>
</feature>
<dbReference type="InterPro" id="IPR033932">
    <property type="entry name" value="YtcJ-like"/>
</dbReference>
<dbReference type="Pfam" id="PF07969">
    <property type="entry name" value="Amidohydro_3"/>
    <property type="match status" value="1"/>
</dbReference>
<dbReference type="InterPro" id="IPR032466">
    <property type="entry name" value="Metal_Hydrolase"/>
</dbReference>
<accession>A0ABT9VI16</accession>
<dbReference type="PANTHER" id="PTHR22642">
    <property type="entry name" value="IMIDAZOLONEPROPIONASE"/>
    <property type="match status" value="1"/>
</dbReference>
<dbReference type="SUPFAM" id="SSF51556">
    <property type="entry name" value="Metallo-dependent hydrolases"/>
    <property type="match status" value="1"/>
</dbReference>
<organism evidence="2 3">
    <name type="scientific">Alkalibacillus salilacus</name>
    <dbReference type="NCBI Taxonomy" id="284582"/>
    <lineage>
        <taxon>Bacteria</taxon>
        <taxon>Bacillati</taxon>
        <taxon>Bacillota</taxon>
        <taxon>Bacilli</taxon>
        <taxon>Bacillales</taxon>
        <taxon>Bacillaceae</taxon>
        <taxon>Alkalibacillus</taxon>
    </lineage>
</organism>
<evidence type="ECO:0000313" key="3">
    <source>
        <dbReference type="Proteomes" id="UP001224359"/>
    </source>
</evidence>
<sequence>MVKVDTIYKNGRIYSFDASNHVYGSLTVADGVITGVWESTEPPQDEVESNNETSFVDLDQATMIPGFIDTHNHILMYAKTKEQIDCNVPPNEAVSDVLNAISEQTNKVESGSWIEGFGYDDTMIAEKRHLNRKELDDVAPHHPLYIRHISGHLAYVNSKAIEMAGLDDYVEDFPGGHFGRNEDGNLNGVLYEPGAMQPFLDSLPKKSTDELVQILKRASDEYLTKGITTNSDAAIFNMEELDVHLRAAKERANPIKTRVMMMHYLVEEGAPFGNYTPEELNRYLLDESDGLVSLDSIKMFQDGSIQGMTGALREPYYNDPTVMGEFIHEEEDFKQEVLHFHKRGFRITTHGNGDRAIRSIIDAYEYALNEYPRQDHRHRIEHVQTALPEDLERMKRLGIAASFFINHVYYWGDRHRDIFLGPERAERINPLKEASDNGLLYTLHSDCPITPISPIFSIWAAVNRLTRNGYVLGNEQKIDLDTAIRTMTIEGAKLNFEEGLTGSIEEGKQADLITLSHNPYEVDLQDLKDIKVAQTIIDGKVVYSK</sequence>
<dbReference type="Gene3D" id="3.20.20.140">
    <property type="entry name" value="Metal-dependent hydrolases"/>
    <property type="match status" value="1"/>
</dbReference>
<proteinExistence type="predicted"/>
<dbReference type="PANTHER" id="PTHR22642:SF2">
    <property type="entry name" value="PROTEIN LONG AFTER FAR-RED 3"/>
    <property type="match status" value="1"/>
</dbReference>
<reference evidence="2 3" key="1">
    <citation type="submission" date="2023-07" db="EMBL/GenBank/DDBJ databases">
        <title>Genomic Encyclopedia of Type Strains, Phase IV (KMG-IV): sequencing the most valuable type-strain genomes for metagenomic binning, comparative biology and taxonomic classification.</title>
        <authorList>
            <person name="Goeker M."/>
        </authorList>
    </citation>
    <scope>NUCLEOTIDE SEQUENCE [LARGE SCALE GENOMIC DNA]</scope>
    <source>
        <strain evidence="2 3">DSM 16460</strain>
    </source>
</reference>
<keyword evidence="3" id="KW-1185">Reference proteome</keyword>
<dbReference type="Gene3D" id="3.10.310.70">
    <property type="match status" value="1"/>
</dbReference>
<dbReference type="Proteomes" id="UP001224359">
    <property type="component" value="Unassembled WGS sequence"/>
</dbReference>
<dbReference type="SUPFAM" id="SSF51338">
    <property type="entry name" value="Composite domain of metallo-dependent hydrolases"/>
    <property type="match status" value="1"/>
</dbReference>
<comment type="caution">
    <text evidence="2">The sequence shown here is derived from an EMBL/GenBank/DDBJ whole genome shotgun (WGS) entry which is preliminary data.</text>
</comment>
<dbReference type="InterPro" id="IPR011059">
    <property type="entry name" value="Metal-dep_hydrolase_composite"/>
</dbReference>
<evidence type="ECO:0000259" key="1">
    <source>
        <dbReference type="Pfam" id="PF07969"/>
    </source>
</evidence>
<dbReference type="RefSeq" id="WP_306977908.1">
    <property type="nucleotide sequence ID" value="NZ_JAUSTQ010000013.1"/>
</dbReference>
<dbReference type="EMBL" id="JAUSTQ010000013">
    <property type="protein sequence ID" value="MDQ0160564.1"/>
    <property type="molecule type" value="Genomic_DNA"/>
</dbReference>
<dbReference type="CDD" id="cd01300">
    <property type="entry name" value="YtcJ_like"/>
    <property type="match status" value="1"/>
</dbReference>
<gene>
    <name evidence="2" type="ORF">J2S77_002568</name>
</gene>
<dbReference type="Gene3D" id="2.30.40.10">
    <property type="entry name" value="Urease, subunit C, domain 1"/>
    <property type="match status" value="1"/>
</dbReference>
<protein>
    <submittedName>
        <fullName evidence="2">Amidohydrolase YtcJ</fullName>
    </submittedName>
</protein>
<dbReference type="InterPro" id="IPR013108">
    <property type="entry name" value="Amidohydro_3"/>
</dbReference>